<name>A0A6N8EFM0_9GAMM</name>
<sequence length="503" mass="53632">MNQQFYKPTKIHNLRCQRGAVALIIGLILLFLGTISTVYVTRTALTDQRISANSIRAKAAFEAADAGINFATTFMDVDNRDLNGNSTSDRIDMLTALAITDNDDMDDGTGLEFDDCDTNADNRCDSSETSGSGYRLQAIWDDRNREYVWSIPSSSGACDSAVSDNAVRICLSIKMADIINRVNVISVGYSDDGLAQKEITQDFRRIAPSPGNLNASHSLITYGSVGVSGSMSIVNVYSNATIWSGGDVTSFGGANSGTFIHPDPNGPTSYANGTTGYLVPFFDVNNNKNYDIGTDTLLLDYSANANSSTYRGSDLTQSSGNYDGSAMLGVDIIDNSSALQCDKTVNPDCFFNNFIAGPPDFAKMAADYVTTDDRLVDPSGEFAIPGSYIWVDARNSDGTLSDYGMKNEVYGTPDDPIILVIDGNFNPQGSWRMYGVLYVRGDVVGGGSGGGLLVGAMIVEGNNGVDNSGGMDIIYDPNVIGRSGGGNDRIAVAPISGTWGDWQ</sequence>
<dbReference type="OrthoDB" id="5566805at2"/>
<keyword evidence="1" id="KW-1133">Transmembrane helix</keyword>
<evidence type="ECO:0000259" key="2">
    <source>
        <dbReference type="Pfam" id="PF14341"/>
    </source>
</evidence>
<evidence type="ECO:0000256" key="1">
    <source>
        <dbReference type="SAM" id="Phobius"/>
    </source>
</evidence>
<dbReference type="EMBL" id="WNKT01000076">
    <property type="protein sequence ID" value="MTW23112.1"/>
    <property type="molecule type" value="Genomic_DNA"/>
</dbReference>
<dbReference type="InterPro" id="IPR025746">
    <property type="entry name" value="PilX_N_dom"/>
</dbReference>
<accession>A0A6N8EFM0</accession>
<feature type="transmembrane region" description="Helical" evidence="1">
    <location>
        <begin position="20"/>
        <end position="40"/>
    </location>
</feature>
<keyword evidence="4" id="KW-1185">Reference proteome</keyword>
<dbReference type="Pfam" id="PF14341">
    <property type="entry name" value="PilX_N"/>
    <property type="match status" value="1"/>
</dbReference>
<feature type="domain" description="Type 4 fimbrial biogenesis protein PilX N-terminal" evidence="2">
    <location>
        <begin position="18"/>
        <end position="69"/>
    </location>
</feature>
<evidence type="ECO:0000313" key="3">
    <source>
        <dbReference type="EMBL" id="MTW23112.1"/>
    </source>
</evidence>
<dbReference type="AlphaFoldDB" id="A0A6N8EFM0"/>
<gene>
    <name evidence="3" type="ORF">GJ668_18905</name>
</gene>
<keyword evidence="1" id="KW-0812">Transmembrane</keyword>
<keyword evidence="1" id="KW-0472">Membrane</keyword>
<comment type="caution">
    <text evidence="3">The sequence shown here is derived from an EMBL/GenBank/DDBJ whole genome shotgun (WGS) entry which is preliminary data.</text>
</comment>
<dbReference type="RefSeq" id="WP_155451655.1">
    <property type="nucleotide sequence ID" value="NZ_WNKT01000076.1"/>
</dbReference>
<protein>
    <recommendedName>
        <fullName evidence="2">Type 4 fimbrial biogenesis protein PilX N-terminal domain-containing protein</fullName>
    </recommendedName>
</protein>
<organism evidence="3 4">
    <name type="scientific">Allochromatium palmeri</name>
    <dbReference type="NCBI Taxonomy" id="231048"/>
    <lineage>
        <taxon>Bacteria</taxon>
        <taxon>Pseudomonadati</taxon>
        <taxon>Pseudomonadota</taxon>
        <taxon>Gammaproteobacteria</taxon>
        <taxon>Chromatiales</taxon>
        <taxon>Chromatiaceae</taxon>
        <taxon>Allochromatium</taxon>
    </lineage>
</organism>
<evidence type="ECO:0000313" key="4">
    <source>
        <dbReference type="Proteomes" id="UP000434044"/>
    </source>
</evidence>
<dbReference type="Proteomes" id="UP000434044">
    <property type="component" value="Unassembled WGS sequence"/>
</dbReference>
<reference evidence="3 4" key="1">
    <citation type="submission" date="2019-11" db="EMBL/GenBank/DDBJ databases">
        <title>Whole-genome sequence of the anaerobic purple sulfur bacterium Allochromatium palmeri DSM 15591.</title>
        <authorList>
            <person name="Kyndt J.A."/>
            <person name="Meyer T.E."/>
        </authorList>
    </citation>
    <scope>NUCLEOTIDE SEQUENCE [LARGE SCALE GENOMIC DNA]</scope>
    <source>
        <strain evidence="3 4">DSM 15591</strain>
    </source>
</reference>
<proteinExistence type="predicted"/>